<dbReference type="EMBL" id="BQXS01011506">
    <property type="protein sequence ID" value="GKT13397.1"/>
    <property type="molecule type" value="Genomic_DNA"/>
</dbReference>
<reference evidence="2" key="1">
    <citation type="submission" date="2022-03" db="EMBL/GenBank/DDBJ databases">
        <title>Draft genome sequence of Aduncisulcus paluster, a free-living microaerophilic Fornicata.</title>
        <authorList>
            <person name="Yuyama I."/>
            <person name="Kume K."/>
            <person name="Tamura T."/>
            <person name="Inagaki Y."/>
            <person name="Hashimoto T."/>
        </authorList>
    </citation>
    <scope>NUCLEOTIDE SEQUENCE</scope>
    <source>
        <strain evidence="2">NY0171</strain>
    </source>
</reference>
<evidence type="ECO:0000313" key="2">
    <source>
        <dbReference type="EMBL" id="GKT13397.1"/>
    </source>
</evidence>
<accession>A0ABQ5JTQ1</accession>
<gene>
    <name evidence="2" type="ORF">ADUPG1_010260</name>
</gene>
<proteinExistence type="predicted"/>
<feature type="region of interest" description="Disordered" evidence="1">
    <location>
        <begin position="86"/>
        <end position="106"/>
    </location>
</feature>
<sequence>MRTPITQKKLRSLCGSIPKRFKWGENTFGKDKKSITDYFMTGLPSCLKRDIQAVLDHKSLQEHPELSEFSEDFAYFSDLIDQSKSKAKEKESREDDEICSSDDSEMRTPITQKKLRSLCGSIPKRFKWGENTFGKDKKSITDYFMTGLPSCLKRDIQAVLDHKSLQEHPELSEFSEDFAYFSDLIDQSKSKAKEKESREDDEICSSDDSEVRALEDLDKKLRVLERRRNIQTPKGEPDGKLIQETALTEEGKELEEELFLEVSPGLKVLLSHVEAGREVLAELPEVEMKHRQYGRRDQSFNKDKTGRIKCEFYSPEFRKKKIRINGVECSALLDTGAGKNYINQVIFEKLKAQGFKLKESSVKTLKLEINYHVLPTLPDVVIGNESIDALDLQRLEELKSTEEDPEETVEQPLDTELESIIRKHQAVFCEINEKPSLMEPMKIIMKSKYQGKSKVRRMSKEKEDYLRKFIKQLEDKKVVEEIQFKENASPVFVVPK</sequence>
<comment type="caution">
    <text evidence="2">The sequence shown here is derived from an EMBL/GenBank/DDBJ whole genome shotgun (WGS) entry which is preliminary data.</text>
</comment>
<name>A0ABQ5JTQ1_9EUKA</name>
<keyword evidence="3" id="KW-1185">Reference proteome</keyword>
<dbReference type="InterPro" id="IPR021109">
    <property type="entry name" value="Peptidase_aspartic_dom_sf"/>
</dbReference>
<dbReference type="Gene3D" id="2.40.70.10">
    <property type="entry name" value="Acid Proteases"/>
    <property type="match status" value="1"/>
</dbReference>
<protein>
    <recommendedName>
        <fullName evidence="4">Peptidase A2 domain-containing protein</fullName>
    </recommendedName>
</protein>
<dbReference type="Proteomes" id="UP001057375">
    <property type="component" value="Unassembled WGS sequence"/>
</dbReference>
<feature type="compositionally biased region" description="Acidic residues" evidence="1">
    <location>
        <begin position="94"/>
        <end position="103"/>
    </location>
</feature>
<organism evidence="2 3">
    <name type="scientific">Aduncisulcus paluster</name>
    <dbReference type="NCBI Taxonomy" id="2918883"/>
    <lineage>
        <taxon>Eukaryota</taxon>
        <taxon>Metamonada</taxon>
        <taxon>Carpediemonas-like organisms</taxon>
        <taxon>Aduncisulcus</taxon>
    </lineage>
</organism>
<evidence type="ECO:0000313" key="3">
    <source>
        <dbReference type="Proteomes" id="UP001057375"/>
    </source>
</evidence>
<evidence type="ECO:0000256" key="1">
    <source>
        <dbReference type="SAM" id="MobiDB-lite"/>
    </source>
</evidence>
<evidence type="ECO:0008006" key="4">
    <source>
        <dbReference type="Google" id="ProtNLM"/>
    </source>
</evidence>
<dbReference type="SUPFAM" id="SSF50630">
    <property type="entry name" value="Acid proteases"/>
    <property type="match status" value="1"/>
</dbReference>